<gene>
    <name evidence="1" type="ORF">SAMN05421807_10438</name>
</gene>
<organism evidence="1 2">
    <name type="scientific">Virgibacillus chiguensis</name>
    <dbReference type="NCBI Taxonomy" id="411959"/>
    <lineage>
        <taxon>Bacteria</taxon>
        <taxon>Bacillati</taxon>
        <taxon>Bacillota</taxon>
        <taxon>Bacilli</taxon>
        <taxon>Bacillales</taxon>
        <taxon>Bacillaceae</taxon>
        <taxon>Virgibacillus</taxon>
    </lineage>
</organism>
<dbReference type="AlphaFoldDB" id="A0A1M5QBJ0"/>
<dbReference type="RefSeq" id="WP_073006294.1">
    <property type="nucleotide sequence ID" value="NZ_FQXD01000004.1"/>
</dbReference>
<accession>A0A1M5QBJ0</accession>
<protein>
    <recommendedName>
        <fullName evidence="3">DUF2642 domain-containing protein</fullName>
    </recommendedName>
</protein>
<proteinExistence type="predicted"/>
<evidence type="ECO:0000313" key="2">
    <source>
        <dbReference type="Proteomes" id="UP000184079"/>
    </source>
</evidence>
<evidence type="ECO:0008006" key="3">
    <source>
        <dbReference type="Google" id="ProtNLM"/>
    </source>
</evidence>
<reference evidence="2" key="1">
    <citation type="submission" date="2016-11" db="EMBL/GenBank/DDBJ databases">
        <authorList>
            <person name="Varghese N."/>
            <person name="Submissions S."/>
        </authorList>
    </citation>
    <scope>NUCLEOTIDE SEQUENCE [LARGE SCALE GENOMIC DNA]</scope>
    <source>
        <strain evidence="2">CGMCC 1.6496</strain>
    </source>
</reference>
<keyword evidence="2" id="KW-1185">Reference proteome</keyword>
<dbReference type="Proteomes" id="UP000184079">
    <property type="component" value="Unassembled WGS sequence"/>
</dbReference>
<evidence type="ECO:0000313" key="1">
    <source>
        <dbReference type="EMBL" id="SHH10873.1"/>
    </source>
</evidence>
<sequence>MLNPSTVREALLELLNQNVQLTTNFGMITGTVSQVKNDYTVITEDTNAQVLVPIYNVELLSEA</sequence>
<dbReference type="EMBL" id="FQXD01000004">
    <property type="protein sequence ID" value="SHH10873.1"/>
    <property type="molecule type" value="Genomic_DNA"/>
</dbReference>
<name>A0A1M5QBJ0_9BACI</name>